<proteinExistence type="inferred from homology"/>
<gene>
    <name evidence="3" type="ORF">GCM10010319_24840</name>
</gene>
<dbReference type="Gene3D" id="3.30.70.1060">
    <property type="entry name" value="Dimeric alpha+beta barrel"/>
    <property type="match status" value="1"/>
</dbReference>
<dbReference type="Pfam" id="PF03795">
    <property type="entry name" value="YCII"/>
    <property type="match status" value="1"/>
</dbReference>
<organism evidence="3 4">
    <name type="scientific">Streptomyces blastmyceticus</name>
    <dbReference type="NCBI Taxonomy" id="68180"/>
    <lineage>
        <taxon>Bacteria</taxon>
        <taxon>Bacillati</taxon>
        <taxon>Actinomycetota</taxon>
        <taxon>Actinomycetes</taxon>
        <taxon>Kitasatosporales</taxon>
        <taxon>Streptomycetaceae</taxon>
        <taxon>Streptomyces</taxon>
    </lineage>
</organism>
<dbReference type="InterPro" id="IPR011008">
    <property type="entry name" value="Dimeric_a/b-barrel"/>
</dbReference>
<dbReference type="Proteomes" id="UP001500063">
    <property type="component" value="Unassembled WGS sequence"/>
</dbReference>
<reference evidence="3 4" key="1">
    <citation type="journal article" date="2019" name="Int. J. Syst. Evol. Microbiol.">
        <title>The Global Catalogue of Microorganisms (GCM) 10K type strain sequencing project: providing services to taxonomists for standard genome sequencing and annotation.</title>
        <authorList>
            <consortium name="The Broad Institute Genomics Platform"/>
            <consortium name="The Broad Institute Genome Sequencing Center for Infectious Disease"/>
            <person name="Wu L."/>
            <person name="Ma J."/>
        </authorList>
    </citation>
    <scope>NUCLEOTIDE SEQUENCE [LARGE SCALE GENOMIC DNA]</scope>
    <source>
        <strain evidence="3 4">JCM 4565</strain>
    </source>
</reference>
<dbReference type="EMBL" id="BAAABW010000013">
    <property type="protein sequence ID" value="GAA0347290.1"/>
    <property type="molecule type" value="Genomic_DNA"/>
</dbReference>
<evidence type="ECO:0000313" key="4">
    <source>
        <dbReference type="Proteomes" id="UP001500063"/>
    </source>
</evidence>
<dbReference type="SUPFAM" id="SSF54909">
    <property type="entry name" value="Dimeric alpha+beta barrel"/>
    <property type="match status" value="1"/>
</dbReference>
<name>A0ABN0WUQ6_9ACTN</name>
<sequence>MEFLCYHRDRTGSLPLREELLEEHWAYMDRYAEEMIARGPTFADDGDTLTGSVHIVDLPDPAAARAFAFDEPNYQAGAYRDVLLRRWRNTLGRTMWDFPGCRTDGNRYLVLGLATGQAADLALPPDQDELIAYGPLLSDDGAIWLGTAALVRAQAPDTARAILTPDLYADIEVHNWQFGGRPS</sequence>
<dbReference type="PANTHER" id="PTHR33606:SF3">
    <property type="entry name" value="PROTEIN YCII"/>
    <property type="match status" value="1"/>
</dbReference>
<protein>
    <submittedName>
        <fullName evidence="3">YciI family protein</fullName>
    </submittedName>
</protein>
<comment type="caution">
    <text evidence="3">The sequence shown here is derived from an EMBL/GenBank/DDBJ whole genome shotgun (WGS) entry which is preliminary data.</text>
</comment>
<keyword evidence="4" id="KW-1185">Reference proteome</keyword>
<dbReference type="InterPro" id="IPR005545">
    <property type="entry name" value="YCII"/>
</dbReference>
<dbReference type="InterPro" id="IPR051807">
    <property type="entry name" value="Sec-metab_biosynth-assoc"/>
</dbReference>
<dbReference type="RefSeq" id="WP_344117821.1">
    <property type="nucleotide sequence ID" value="NZ_BAAABW010000013.1"/>
</dbReference>
<evidence type="ECO:0000259" key="2">
    <source>
        <dbReference type="Pfam" id="PF03795"/>
    </source>
</evidence>
<evidence type="ECO:0000256" key="1">
    <source>
        <dbReference type="ARBA" id="ARBA00007689"/>
    </source>
</evidence>
<dbReference type="PANTHER" id="PTHR33606">
    <property type="entry name" value="PROTEIN YCII"/>
    <property type="match status" value="1"/>
</dbReference>
<comment type="similarity">
    <text evidence="1">Belongs to the YciI family.</text>
</comment>
<evidence type="ECO:0000313" key="3">
    <source>
        <dbReference type="EMBL" id="GAA0347290.1"/>
    </source>
</evidence>
<feature type="domain" description="YCII-related" evidence="2">
    <location>
        <begin position="1"/>
        <end position="88"/>
    </location>
</feature>
<accession>A0ABN0WUQ6</accession>